<reference evidence="2 3" key="1">
    <citation type="submission" date="2013-01" db="EMBL/GenBank/DDBJ databases">
        <title>The Genome Sequence of Clostridium bolteae 90A9.</title>
        <authorList>
            <consortium name="The Broad Institute Genome Sequencing Platform"/>
            <person name="Earl A."/>
            <person name="Ward D."/>
            <person name="Feldgarden M."/>
            <person name="Gevers D."/>
            <person name="Courvalin P."/>
            <person name="Lambert T."/>
            <person name="Walker B."/>
            <person name="Young S.K."/>
            <person name="Zeng Q."/>
            <person name="Gargeya S."/>
            <person name="Fitzgerald M."/>
            <person name="Haas B."/>
            <person name="Abouelleil A."/>
            <person name="Alvarado L."/>
            <person name="Arachchi H.M."/>
            <person name="Berlin A.M."/>
            <person name="Chapman S.B."/>
            <person name="Dewar J."/>
            <person name="Goldberg J."/>
            <person name="Griggs A."/>
            <person name="Gujja S."/>
            <person name="Hansen M."/>
            <person name="Howarth C."/>
            <person name="Imamovic A."/>
            <person name="Larimer J."/>
            <person name="McCowan C."/>
            <person name="Murphy C."/>
            <person name="Neiman D."/>
            <person name="Pearson M."/>
            <person name="Priest M."/>
            <person name="Roberts A."/>
            <person name="Saif S."/>
            <person name="Shea T."/>
            <person name="Sisk P."/>
            <person name="Sykes S."/>
            <person name="Wortman J."/>
            <person name="Nusbaum C."/>
            <person name="Birren B."/>
        </authorList>
    </citation>
    <scope>NUCLEOTIDE SEQUENCE [LARGE SCALE GENOMIC DNA]</scope>
    <source>
        <strain evidence="2 3">90A9</strain>
    </source>
</reference>
<feature type="coiled-coil region" evidence="1">
    <location>
        <begin position="10"/>
        <end position="37"/>
    </location>
</feature>
<comment type="caution">
    <text evidence="2">The sequence shown here is derived from an EMBL/GenBank/DDBJ whole genome shotgun (WGS) entry which is preliminary data.</text>
</comment>
<dbReference type="AlphaFoldDB" id="R0C126"/>
<dbReference type="EMBL" id="AGYH01000005">
    <property type="protein sequence ID" value="ENZ50844.1"/>
    <property type="molecule type" value="Genomic_DNA"/>
</dbReference>
<dbReference type="HOGENOM" id="CLU_2394520_0_0_9"/>
<dbReference type="Proteomes" id="UP000013126">
    <property type="component" value="Unassembled WGS sequence"/>
</dbReference>
<evidence type="ECO:0000256" key="1">
    <source>
        <dbReference type="SAM" id="Coils"/>
    </source>
</evidence>
<dbReference type="RefSeq" id="WP_002575571.1">
    <property type="nucleotide sequence ID" value="NZ_KB851182.1"/>
</dbReference>
<evidence type="ECO:0000313" key="3">
    <source>
        <dbReference type="Proteomes" id="UP000013126"/>
    </source>
</evidence>
<name>R0C126_9FIRM</name>
<keyword evidence="1" id="KW-0175">Coiled coil</keyword>
<keyword evidence="3" id="KW-1185">Reference proteome</keyword>
<sequence length="93" mass="11291">MTAKKYLEQIELIQWKIAQKTRELDRLKRLNRDDLKEKITVLEEEISADIASLYERRNEIVNRICELNNKLFIDILYRRYVIGEKNSLKLHMI</sequence>
<accession>R0C126</accession>
<proteinExistence type="predicted"/>
<dbReference type="OrthoDB" id="3242975at2"/>
<protein>
    <submittedName>
        <fullName evidence="2">Uncharacterized protein</fullName>
    </submittedName>
</protein>
<evidence type="ECO:0000313" key="2">
    <source>
        <dbReference type="EMBL" id="ENZ50844.1"/>
    </source>
</evidence>
<dbReference type="GeneID" id="23113429"/>
<gene>
    <name evidence="2" type="ORF">HMPREF1085_02329</name>
</gene>
<organism evidence="2 3">
    <name type="scientific">Enterocloster bolteae 90A9</name>
    <dbReference type="NCBI Taxonomy" id="997894"/>
    <lineage>
        <taxon>Bacteria</taxon>
        <taxon>Bacillati</taxon>
        <taxon>Bacillota</taxon>
        <taxon>Clostridia</taxon>
        <taxon>Lachnospirales</taxon>
        <taxon>Lachnospiraceae</taxon>
        <taxon>Enterocloster</taxon>
    </lineage>
</organism>